<dbReference type="Pfam" id="PF06627">
    <property type="entry name" value="DUF1153"/>
    <property type="match status" value="1"/>
</dbReference>
<sequence>MVQPMLADKTVTGPLGEKMTTRQLPPATTSRWVARRKAEVIAAIDGGLLPVACGLLSLQPYTGGYGILAAAL</sequence>
<keyword evidence="3" id="KW-1185">Reference proteome</keyword>
<dbReference type="Proteomes" id="UP000555448">
    <property type="component" value="Unassembled WGS sequence"/>
</dbReference>
<gene>
    <name evidence="2" type="ORF">HNO88_004402</name>
</gene>
<dbReference type="EMBL" id="JACHLR010000049">
    <property type="protein sequence ID" value="MBB4861054.1"/>
    <property type="molecule type" value="Genomic_DNA"/>
</dbReference>
<dbReference type="AlphaFoldDB" id="A0A7W7KF18"/>
<name>A0A7W7KF18_9SPHN</name>
<proteinExistence type="predicted"/>
<dbReference type="InterPro" id="IPR010921">
    <property type="entry name" value="Trp_repressor/repl_initiator"/>
</dbReference>
<accession>A0A7W7KF18</accession>
<evidence type="ECO:0000256" key="1">
    <source>
        <dbReference type="SAM" id="MobiDB-lite"/>
    </source>
</evidence>
<dbReference type="InterPro" id="IPR036388">
    <property type="entry name" value="WH-like_DNA-bd_sf"/>
</dbReference>
<dbReference type="GO" id="GO:0043565">
    <property type="term" value="F:sequence-specific DNA binding"/>
    <property type="evidence" value="ECO:0007669"/>
    <property type="project" value="InterPro"/>
</dbReference>
<feature type="region of interest" description="Disordered" evidence="1">
    <location>
        <begin position="1"/>
        <end position="28"/>
    </location>
</feature>
<protein>
    <submittedName>
        <fullName evidence="2">Uncharacterized protein</fullName>
    </submittedName>
</protein>
<evidence type="ECO:0000313" key="3">
    <source>
        <dbReference type="Proteomes" id="UP000555448"/>
    </source>
</evidence>
<evidence type="ECO:0000313" key="2">
    <source>
        <dbReference type="EMBL" id="MBB4861054.1"/>
    </source>
</evidence>
<dbReference type="Gene3D" id="1.10.10.10">
    <property type="entry name" value="Winged helix-like DNA-binding domain superfamily/Winged helix DNA-binding domain"/>
    <property type="match status" value="1"/>
</dbReference>
<organism evidence="2 3">
    <name type="scientific">Novosphingobium chloroacetimidivorans</name>
    <dbReference type="NCBI Taxonomy" id="1428314"/>
    <lineage>
        <taxon>Bacteria</taxon>
        <taxon>Pseudomonadati</taxon>
        <taxon>Pseudomonadota</taxon>
        <taxon>Alphaproteobacteria</taxon>
        <taxon>Sphingomonadales</taxon>
        <taxon>Sphingomonadaceae</taxon>
        <taxon>Novosphingobium</taxon>
    </lineage>
</organism>
<dbReference type="InterPro" id="IPR009534">
    <property type="entry name" value="DUF1153"/>
</dbReference>
<dbReference type="SUPFAM" id="SSF48295">
    <property type="entry name" value="TrpR-like"/>
    <property type="match status" value="1"/>
</dbReference>
<reference evidence="2 3" key="1">
    <citation type="submission" date="2020-08" db="EMBL/GenBank/DDBJ databases">
        <title>Functional genomics of gut bacteria from endangered species of beetles.</title>
        <authorList>
            <person name="Carlos-Shanley C."/>
        </authorList>
    </citation>
    <scope>NUCLEOTIDE SEQUENCE [LARGE SCALE GENOMIC DNA]</scope>
    <source>
        <strain evidence="2 3">S00245</strain>
    </source>
</reference>
<comment type="caution">
    <text evidence="2">The sequence shown here is derived from an EMBL/GenBank/DDBJ whole genome shotgun (WGS) entry which is preliminary data.</text>
</comment>